<evidence type="ECO:0008006" key="7">
    <source>
        <dbReference type="Google" id="ProtNLM"/>
    </source>
</evidence>
<comment type="caution">
    <text evidence="5">The sequence shown here is derived from an EMBL/GenBank/DDBJ whole genome shotgun (WGS) entry which is preliminary data.</text>
</comment>
<feature type="transmembrane region" description="Helical" evidence="4">
    <location>
        <begin position="32"/>
        <end position="53"/>
    </location>
</feature>
<evidence type="ECO:0000256" key="3">
    <source>
        <dbReference type="ARBA" id="ARBA00023277"/>
    </source>
</evidence>
<protein>
    <recommendedName>
        <fullName evidence="7">O-fucosyltransferase family protein</fullName>
    </recommendedName>
</protein>
<evidence type="ECO:0000256" key="4">
    <source>
        <dbReference type="SAM" id="Phobius"/>
    </source>
</evidence>
<dbReference type="EMBL" id="MU150229">
    <property type="protein sequence ID" value="KAF9469854.1"/>
    <property type="molecule type" value="Genomic_DNA"/>
</dbReference>
<evidence type="ECO:0000313" key="5">
    <source>
        <dbReference type="EMBL" id="KAF9469854.1"/>
    </source>
</evidence>
<dbReference type="PANTHER" id="PTHR13398:SF0">
    <property type="entry name" value="GDP-FUCOSE PROTEIN O-FUCOSYLTRANSFERASE 2"/>
    <property type="match status" value="1"/>
</dbReference>
<keyword evidence="6" id="KW-1185">Reference proteome</keyword>
<dbReference type="GO" id="GO:0046922">
    <property type="term" value="F:peptide-O-fucosyltransferase activity"/>
    <property type="evidence" value="ECO:0007669"/>
    <property type="project" value="InterPro"/>
</dbReference>
<dbReference type="InterPro" id="IPR045130">
    <property type="entry name" value="OFUT2-like"/>
</dbReference>
<gene>
    <name evidence="5" type="ORF">BDZ94DRAFT_1278985</name>
</gene>
<keyword evidence="2" id="KW-0294">Fucose metabolism</keyword>
<dbReference type="AlphaFoldDB" id="A0A9P6CRA7"/>
<dbReference type="Gene3D" id="3.40.50.11350">
    <property type="match status" value="1"/>
</dbReference>
<reference evidence="5" key="1">
    <citation type="submission" date="2020-11" db="EMBL/GenBank/DDBJ databases">
        <authorList>
            <consortium name="DOE Joint Genome Institute"/>
            <person name="Ahrendt S."/>
            <person name="Riley R."/>
            <person name="Andreopoulos W."/>
            <person name="Labutti K."/>
            <person name="Pangilinan J."/>
            <person name="Ruiz-Duenas F.J."/>
            <person name="Barrasa J.M."/>
            <person name="Sanchez-Garcia M."/>
            <person name="Camarero S."/>
            <person name="Miyauchi S."/>
            <person name="Serrano A."/>
            <person name="Linde D."/>
            <person name="Babiker R."/>
            <person name="Drula E."/>
            <person name="Ayuso-Fernandez I."/>
            <person name="Pacheco R."/>
            <person name="Padilla G."/>
            <person name="Ferreira P."/>
            <person name="Barriuso J."/>
            <person name="Kellner H."/>
            <person name="Castanera R."/>
            <person name="Alfaro M."/>
            <person name="Ramirez L."/>
            <person name="Pisabarro A.G."/>
            <person name="Kuo A."/>
            <person name="Tritt A."/>
            <person name="Lipzen A."/>
            <person name="He G."/>
            <person name="Yan M."/>
            <person name="Ng V."/>
            <person name="Cullen D."/>
            <person name="Martin F."/>
            <person name="Rosso M.-N."/>
            <person name="Henrissat B."/>
            <person name="Hibbett D."/>
            <person name="Martinez A.T."/>
            <person name="Grigoriev I.V."/>
        </authorList>
    </citation>
    <scope>NUCLEOTIDE SEQUENCE</scope>
    <source>
        <strain evidence="5">CBS 247.69</strain>
    </source>
</reference>
<dbReference type="PANTHER" id="PTHR13398">
    <property type="entry name" value="GDP-FUCOSE PROTEIN O-FUCOSYLTRANSFERASE 2"/>
    <property type="match status" value="1"/>
</dbReference>
<keyword evidence="3" id="KW-0119">Carbohydrate metabolism</keyword>
<dbReference type="Proteomes" id="UP000807353">
    <property type="component" value="Unassembled WGS sequence"/>
</dbReference>
<dbReference type="GO" id="GO:0006004">
    <property type="term" value="P:fucose metabolic process"/>
    <property type="evidence" value="ECO:0007669"/>
    <property type="project" value="UniProtKB-KW"/>
</dbReference>
<evidence type="ECO:0000256" key="1">
    <source>
        <dbReference type="ARBA" id="ARBA00022679"/>
    </source>
</evidence>
<dbReference type="CDD" id="cd11296">
    <property type="entry name" value="O-FucT_like"/>
    <property type="match status" value="1"/>
</dbReference>
<keyword evidence="1" id="KW-0808">Transferase</keyword>
<keyword evidence="4" id="KW-1133">Transmembrane helix</keyword>
<evidence type="ECO:0000256" key="2">
    <source>
        <dbReference type="ARBA" id="ARBA00023253"/>
    </source>
</evidence>
<evidence type="ECO:0000313" key="6">
    <source>
        <dbReference type="Proteomes" id="UP000807353"/>
    </source>
</evidence>
<proteinExistence type="predicted"/>
<name>A0A9P6CRA7_9AGAR</name>
<keyword evidence="4" id="KW-0472">Membrane</keyword>
<organism evidence="5 6">
    <name type="scientific">Collybia nuda</name>
    <dbReference type="NCBI Taxonomy" id="64659"/>
    <lineage>
        <taxon>Eukaryota</taxon>
        <taxon>Fungi</taxon>
        <taxon>Dikarya</taxon>
        <taxon>Basidiomycota</taxon>
        <taxon>Agaricomycotina</taxon>
        <taxon>Agaricomycetes</taxon>
        <taxon>Agaricomycetidae</taxon>
        <taxon>Agaricales</taxon>
        <taxon>Tricholomatineae</taxon>
        <taxon>Clitocybaceae</taxon>
        <taxon>Collybia</taxon>
    </lineage>
</organism>
<keyword evidence="4" id="KW-0812">Transmembrane</keyword>
<accession>A0A9P6CRA7</accession>
<dbReference type="OrthoDB" id="423313at2759"/>
<sequence length="470" mass="53483">MQRNNLSEENLLPTSRDGGRFLADIFPKRRSLFAVFASFATISLLGFLSFTFWTEQPRTQTIITEDIPQPSNVTHSTLSDANLIGAPTAQFRDNLRPDRKYLTSWISAGWTNDVMTYMNLVYLAIITDRIPIIPMFTPSHIGTSVPPIDFGLVFDVPRFRKALGKPVLEWHEVKDRASGLVEEIGCWNTWEAVQERDHHPRHSYVPAHLKLDISYTKAPSWIKLIPKFEHDMHTTFWALAALAFPETRTASLVTPLESPEHHVSLPPDEHVVCYDYLYFVGANQPFEFEFDYSPAWRYVGQHMHFTPIIEHLAEEYVRRAIGVVEGEPTPPWIAIHVRRGDFKVFCGENTDGCYAPLPVIARRVEEVKAEILERKGMVVTHVIMTSDERNSTWWGEVVGLGWYGVDHSQTTELLGPWYPVLIDAAIQGGGVGFVGTDRSTMSLIARRRVQSWKDGAVRTVKWGKPDSDDH</sequence>